<keyword evidence="1" id="KW-0812">Transmembrane</keyword>
<dbReference type="AlphaFoldDB" id="A0AAE1Q2F6"/>
<name>A0AAE1Q2F6_9EUCA</name>
<evidence type="ECO:0000313" key="3">
    <source>
        <dbReference type="Proteomes" id="UP001292094"/>
    </source>
</evidence>
<accession>A0AAE1Q2F6</accession>
<reference evidence="2" key="1">
    <citation type="submission" date="2023-11" db="EMBL/GenBank/DDBJ databases">
        <title>Genome assemblies of two species of porcelain crab, Petrolisthes cinctipes and Petrolisthes manimaculis (Anomura: Porcellanidae).</title>
        <authorList>
            <person name="Angst P."/>
        </authorList>
    </citation>
    <scope>NUCLEOTIDE SEQUENCE</scope>
    <source>
        <strain evidence="2">PB745_02</strain>
        <tissue evidence="2">Gill</tissue>
    </source>
</reference>
<evidence type="ECO:0000313" key="2">
    <source>
        <dbReference type="EMBL" id="KAK4318209.1"/>
    </source>
</evidence>
<dbReference type="Proteomes" id="UP001292094">
    <property type="component" value="Unassembled WGS sequence"/>
</dbReference>
<keyword evidence="1" id="KW-1133">Transmembrane helix</keyword>
<proteinExistence type="predicted"/>
<keyword evidence="3" id="KW-1185">Reference proteome</keyword>
<dbReference type="EMBL" id="JAWZYT010000854">
    <property type="protein sequence ID" value="KAK4318209.1"/>
    <property type="molecule type" value="Genomic_DNA"/>
</dbReference>
<keyword evidence="1" id="KW-0472">Membrane</keyword>
<evidence type="ECO:0000256" key="1">
    <source>
        <dbReference type="SAM" id="Phobius"/>
    </source>
</evidence>
<sequence>MCDEARCCVDTGYEAWSYIPYTIYTHPGLQLHPPTHLHFSCHPLNHPPAPLMSPTCSSHVTHLPLSCHTLAHPPTPTALHFSCHPPIAPLHLYPCPPPSPPPASTIVPTQQQATLIVVCPVLHPVSGGKGRRGGHALLSLCLSLHFPSLYTFTFTSLYPFT</sequence>
<protein>
    <submittedName>
        <fullName evidence="2">Uncharacterized protein</fullName>
    </submittedName>
</protein>
<gene>
    <name evidence="2" type="ORF">Pmani_010785</name>
</gene>
<feature type="transmembrane region" description="Helical" evidence="1">
    <location>
        <begin position="136"/>
        <end position="158"/>
    </location>
</feature>
<comment type="caution">
    <text evidence="2">The sequence shown here is derived from an EMBL/GenBank/DDBJ whole genome shotgun (WGS) entry which is preliminary data.</text>
</comment>
<organism evidence="2 3">
    <name type="scientific">Petrolisthes manimaculis</name>
    <dbReference type="NCBI Taxonomy" id="1843537"/>
    <lineage>
        <taxon>Eukaryota</taxon>
        <taxon>Metazoa</taxon>
        <taxon>Ecdysozoa</taxon>
        <taxon>Arthropoda</taxon>
        <taxon>Crustacea</taxon>
        <taxon>Multicrustacea</taxon>
        <taxon>Malacostraca</taxon>
        <taxon>Eumalacostraca</taxon>
        <taxon>Eucarida</taxon>
        <taxon>Decapoda</taxon>
        <taxon>Pleocyemata</taxon>
        <taxon>Anomura</taxon>
        <taxon>Galatheoidea</taxon>
        <taxon>Porcellanidae</taxon>
        <taxon>Petrolisthes</taxon>
    </lineage>
</organism>